<organism evidence="1 2">
    <name type="scientific">Dryococelus australis</name>
    <dbReference type="NCBI Taxonomy" id="614101"/>
    <lineage>
        <taxon>Eukaryota</taxon>
        <taxon>Metazoa</taxon>
        <taxon>Ecdysozoa</taxon>
        <taxon>Arthropoda</taxon>
        <taxon>Hexapoda</taxon>
        <taxon>Insecta</taxon>
        <taxon>Pterygota</taxon>
        <taxon>Neoptera</taxon>
        <taxon>Polyneoptera</taxon>
        <taxon>Phasmatodea</taxon>
        <taxon>Verophasmatodea</taxon>
        <taxon>Anareolatae</taxon>
        <taxon>Phasmatidae</taxon>
        <taxon>Eurycanthinae</taxon>
        <taxon>Dryococelus</taxon>
    </lineage>
</organism>
<dbReference type="Proteomes" id="UP001159363">
    <property type="component" value="Chromosome 11"/>
</dbReference>
<evidence type="ECO:0000313" key="1">
    <source>
        <dbReference type="EMBL" id="KAJ8871736.1"/>
    </source>
</evidence>
<proteinExistence type="predicted"/>
<sequence>MRGRGNWVIPEKTFRPQRHCKEVDFTGNRSRLALIGGEYDLRRTDLAQGRGQSVPRGKLFEIAAVASPYPLPARPRLHNKCRATWGRFENNDGSRRQRSRPVSTDKLGLGLFYEKVSRFVVGPHIFKRRSNKGGTGGDIGYLIAINRKTLMWHDNSERLSAKNVSI</sequence>
<keyword evidence="2" id="KW-1185">Reference proteome</keyword>
<reference evidence="1 2" key="1">
    <citation type="submission" date="2023-02" db="EMBL/GenBank/DDBJ databases">
        <title>LHISI_Scaffold_Assembly.</title>
        <authorList>
            <person name="Stuart O.P."/>
            <person name="Cleave R."/>
            <person name="Magrath M.J.L."/>
            <person name="Mikheyev A.S."/>
        </authorList>
    </citation>
    <scope>NUCLEOTIDE SEQUENCE [LARGE SCALE GENOMIC DNA]</scope>
    <source>
        <strain evidence="1">Daus_M_001</strain>
        <tissue evidence="1">Leg muscle</tissue>
    </source>
</reference>
<accession>A0ABQ9GIA3</accession>
<gene>
    <name evidence="1" type="ORF">PR048_028072</name>
</gene>
<evidence type="ECO:0008006" key="3">
    <source>
        <dbReference type="Google" id="ProtNLM"/>
    </source>
</evidence>
<name>A0ABQ9GIA3_9NEOP</name>
<comment type="caution">
    <text evidence="1">The sequence shown here is derived from an EMBL/GenBank/DDBJ whole genome shotgun (WGS) entry which is preliminary data.</text>
</comment>
<evidence type="ECO:0000313" key="2">
    <source>
        <dbReference type="Proteomes" id="UP001159363"/>
    </source>
</evidence>
<dbReference type="EMBL" id="JARBHB010000012">
    <property type="protein sequence ID" value="KAJ8871736.1"/>
    <property type="molecule type" value="Genomic_DNA"/>
</dbReference>
<protein>
    <recommendedName>
        <fullName evidence="3">Ribosomal protein L2</fullName>
    </recommendedName>
</protein>